<keyword evidence="1" id="KW-1133">Transmembrane helix</keyword>
<evidence type="ECO:0000256" key="1">
    <source>
        <dbReference type="SAM" id="Phobius"/>
    </source>
</evidence>
<dbReference type="AlphaFoldDB" id="A0AAD7EGR6"/>
<feature type="transmembrane region" description="Helical" evidence="1">
    <location>
        <begin position="6"/>
        <end position="24"/>
    </location>
</feature>
<name>A0AAD7EGR6_9AGAR</name>
<dbReference type="EMBL" id="JARIHO010000054">
    <property type="protein sequence ID" value="KAJ7319326.1"/>
    <property type="molecule type" value="Genomic_DNA"/>
</dbReference>
<organism evidence="2 3">
    <name type="scientific">Mycena albidolilacea</name>
    <dbReference type="NCBI Taxonomy" id="1033008"/>
    <lineage>
        <taxon>Eukaryota</taxon>
        <taxon>Fungi</taxon>
        <taxon>Dikarya</taxon>
        <taxon>Basidiomycota</taxon>
        <taxon>Agaricomycotina</taxon>
        <taxon>Agaricomycetes</taxon>
        <taxon>Agaricomycetidae</taxon>
        <taxon>Agaricales</taxon>
        <taxon>Marasmiineae</taxon>
        <taxon>Mycenaceae</taxon>
        <taxon>Mycena</taxon>
    </lineage>
</organism>
<keyword evidence="1" id="KW-0472">Membrane</keyword>
<accession>A0AAD7EGR6</accession>
<proteinExistence type="predicted"/>
<feature type="transmembrane region" description="Helical" evidence="1">
    <location>
        <begin position="55"/>
        <end position="75"/>
    </location>
</feature>
<dbReference type="Proteomes" id="UP001218218">
    <property type="component" value="Unassembled WGS sequence"/>
</dbReference>
<evidence type="ECO:0000313" key="2">
    <source>
        <dbReference type="EMBL" id="KAJ7319326.1"/>
    </source>
</evidence>
<evidence type="ECO:0000313" key="3">
    <source>
        <dbReference type="Proteomes" id="UP001218218"/>
    </source>
</evidence>
<keyword evidence="3" id="KW-1185">Reference proteome</keyword>
<comment type="caution">
    <text evidence="2">The sequence shown here is derived from an EMBL/GenBank/DDBJ whole genome shotgun (WGS) entry which is preliminary data.</text>
</comment>
<gene>
    <name evidence="2" type="ORF">DFH08DRAFT_390587</name>
</gene>
<keyword evidence="1" id="KW-0812">Transmembrane</keyword>
<reference evidence="2" key="1">
    <citation type="submission" date="2023-03" db="EMBL/GenBank/DDBJ databases">
        <title>Massive genome expansion in bonnet fungi (Mycena s.s.) driven by repeated elements and novel gene families across ecological guilds.</title>
        <authorList>
            <consortium name="Lawrence Berkeley National Laboratory"/>
            <person name="Harder C.B."/>
            <person name="Miyauchi S."/>
            <person name="Viragh M."/>
            <person name="Kuo A."/>
            <person name="Thoen E."/>
            <person name="Andreopoulos B."/>
            <person name="Lu D."/>
            <person name="Skrede I."/>
            <person name="Drula E."/>
            <person name="Henrissat B."/>
            <person name="Morin E."/>
            <person name="Kohler A."/>
            <person name="Barry K."/>
            <person name="LaButti K."/>
            <person name="Morin E."/>
            <person name="Salamov A."/>
            <person name="Lipzen A."/>
            <person name="Mereny Z."/>
            <person name="Hegedus B."/>
            <person name="Baldrian P."/>
            <person name="Stursova M."/>
            <person name="Weitz H."/>
            <person name="Taylor A."/>
            <person name="Grigoriev I.V."/>
            <person name="Nagy L.G."/>
            <person name="Martin F."/>
            <person name="Kauserud H."/>
        </authorList>
    </citation>
    <scope>NUCLEOTIDE SEQUENCE</scope>
    <source>
        <strain evidence="2">CBHHK002</strain>
    </source>
</reference>
<sequence length="159" mass="17956">MRSRRRGLVVVMAVNSSLLGMYGIRSTRKYYGSLTSRLAVQNIESTRLRSRRRGVVVMMTGVHTAAWWVCMAYVLRGNTAVVLQHISAKFIRIQFPAVPSRLRRNIPSAVTSSLEESPCSPESRIQMRSRRRGVVVMMAVEQQLGYVWHMVCAENTAVA</sequence>
<protein>
    <submittedName>
        <fullName evidence="2">Uncharacterized protein</fullName>
    </submittedName>
</protein>